<dbReference type="Proteomes" id="UP000054498">
    <property type="component" value="Unassembled WGS sequence"/>
</dbReference>
<keyword evidence="3" id="KW-1185">Reference proteome</keyword>
<sequence>MEPAATDNDIETANVTEPNSSAEQRRQWIDGLCASSSSSSRRRGRAVLRSLSTRWRRFKK</sequence>
<feature type="non-terminal residue" evidence="2">
    <location>
        <position position="60"/>
    </location>
</feature>
<proteinExistence type="predicted"/>
<dbReference type="AlphaFoldDB" id="A0A0D2MQ74"/>
<evidence type="ECO:0000256" key="1">
    <source>
        <dbReference type="SAM" id="MobiDB-lite"/>
    </source>
</evidence>
<evidence type="ECO:0000313" key="2">
    <source>
        <dbReference type="EMBL" id="KIZ04820.1"/>
    </source>
</evidence>
<feature type="compositionally biased region" description="Polar residues" evidence="1">
    <location>
        <begin position="11"/>
        <end position="22"/>
    </location>
</feature>
<protein>
    <submittedName>
        <fullName evidence="2">Uncharacterized protein</fullName>
    </submittedName>
</protein>
<evidence type="ECO:0000313" key="3">
    <source>
        <dbReference type="Proteomes" id="UP000054498"/>
    </source>
</evidence>
<gene>
    <name evidence="2" type="ORF">MNEG_3136</name>
</gene>
<name>A0A0D2MQ74_9CHLO</name>
<feature type="region of interest" description="Disordered" evidence="1">
    <location>
        <begin position="1"/>
        <end position="26"/>
    </location>
</feature>
<reference evidence="2 3" key="1">
    <citation type="journal article" date="2013" name="BMC Genomics">
        <title>Reconstruction of the lipid metabolism for the microalga Monoraphidium neglectum from its genome sequence reveals characteristics suitable for biofuel production.</title>
        <authorList>
            <person name="Bogen C."/>
            <person name="Al-Dilaimi A."/>
            <person name="Albersmeier A."/>
            <person name="Wichmann J."/>
            <person name="Grundmann M."/>
            <person name="Rupp O."/>
            <person name="Lauersen K.J."/>
            <person name="Blifernez-Klassen O."/>
            <person name="Kalinowski J."/>
            <person name="Goesmann A."/>
            <person name="Mussgnug J.H."/>
            <person name="Kruse O."/>
        </authorList>
    </citation>
    <scope>NUCLEOTIDE SEQUENCE [LARGE SCALE GENOMIC DNA]</scope>
    <source>
        <strain evidence="2 3">SAG 48.87</strain>
    </source>
</reference>
<accession>A0A0D2MQ74</accession>
<dbReference type="EMBL" id="KK100601">
    <property type="protein sequence ID" value="KIZ04820.1"/>
    <property type="molecule type" value="Genomic_DNA"/>
</dbReference>
<dbReference type="GeneID" id="25736014"/>
<dbReference type="KEGG" id="mng:MNEG_3136"/>
<dbReference type="RefSeq" id="XP_013903839.1">
    <property type="nucleotide sequence ID" value="XM_014048385.1"/>
</dbReference>
<organism evidence="2 3">
    <name type="scientific">Monoraphidium neglectum</name>
    <dbReference type="NCBI Taxonomy" id="145388"/>
    <lineage>
        <taxon>Eukaryota</taxon>
        <taxon>Viridiplantae</taxon>
        <taxon>Chlorophyta</taxon>
        <taxon>core chlorophytes</taxon>
        <taxon>Chlorophyceae</taxon>
        <taxon>CS clade</taxon>
        <taxon>Sphaeropleales</taxon>
        <taxon>Selenastraceae</taxon>
        <taxon>Monoraphidium</taxon>
    </lineage>
</organism>